<dbReference type="EMBL" id="JAFHKP010000006">
    <property type="protein sequence ID" value="KAG5485858.1"/>
    <property type="molecule type" value="Genomic_DNA"/>
</dbReference>
<sequence length="672" mass="71022">MANAIEVDFVLVRGPASLDRRMRVTLPSNGAPVTMGRAAHCSTLLDPSLLFSSQVQCSLFAMRVKGAEAAALASVASTATDTSPATGDASSTPSHGCGGVTASRYENTPIDAADTLSTPLHQPTHRGSEHAGRITRVYITDMCSSNGTFVNGVRISGTEPTELKHGDVCIFGGMRDVEVGEALPSDAYDGPELVQWRVDLRLSPEQPPENFEYTSTPLVLPARDVLEVEERALLDTAQRSLAKPMRPSMCTPASATPAAGTVAASNEQRYGGLAVEDSAARLPTALDLRGGETAPRGVPQQLFTSPISHEEQAKREAPERSGSGRRSVSLIASQEAHGTSVETAEEASGVENGVSITHTPLGDPVATSVPAAPPPAVLYDAVRLGNVTYDARKDVDAELDLAVGEGAEIHVDGEPSAPSGRRRRRRSPASTTPQKLKRMCRKDAAAFVAPAHLVFTSTHIKWTMPNPNEIWSHLQQSPSGEAAAAGADAAPHNGGACGRSTKLFYGMLPVTSLATLVICPERLGIAVELRDGCQLPLVDAAVLSGSAESRWVVWVLSQRMAAVPAPADEARSSSRSCSQVTKGNARKACKDTARTPSLALQPTATATDDVVEESPLTPAARFEAWLMHFKLYYAAQSVPTPVVVDGAAFDVIFSPPPFTHPPALIPREQRQP</sequence>
<dbReference type="OrthoDB" id="687730at2759"/>
<dbReference type="InterPro" id="IPR008984">
    <property type="entry name" value="SMAD_FHA_dom_sf"/>
</dbReference>
<dbReference type="InterPro" id="IPR000253">
    <property type="entry name" value="FHA_dom"/>
</dbReference>
<dbReference type="GeneID" id="94174603"/>
<dbReference type="Gene3D" id="2.60.200.20">
    <property type="match status" value="1"/>
</dbReference>
<feature type="compositionally biased region" description="Low complexity" evidence="1">
    <location>
        <begin position="78"/>
        <end position="94"/>
    </location>
</feature>
<evidence type="ECO:0000313" key="4">
    <source>
        <dbReference type="Proteomes" id="UP000674179"/>
    </source>
</evidence>
<accession>A0A836L1X1</accession>
<name>A0A836L1X1_LEIEN</name>
<feature type="region of interest" description="Disordered" evidence="1">
    <location>
        <begin position="78"/>
        <end position="104"/>
    </location>
</feature>
<protein>
    <recommendedName>
        <fullName evidence="2">FHA domain-containing protein</fullName>
    </recommendedName>
</protein>
<dbReference type="KEGG" id="lenr:94174603"/>
<dbReference type="RefSeq" id="XP_067695583.1">
    <property type="nucleotide sequence ID" value="XM_067839093.1"/>
</dbReference>
<evidence type="ECO:0000313" key="3">
    <source>
        <dbReference type="EMBL" id="KAG5485858.1"/>
    </source>
</evidence>
<dbReference type="Proteomes" id="UP000674179">
    <property type="component" value="Chromosome 6"/>
</dbReference>
<organism evidence="3 4">
    <name type="scientific">Leishmania enriettii</name>
    <dbReference type="NCBI Taxonomy" id="5663"/>
    <lineage>
        <taxon>Eukaryota</taxon>
        <taxon>Discoba</taxon>
        <taxon>Euglenozoa</taxon>
        <taxon>Kinetoplastea</taxon>
        <taxon>Metakinetoplastina</taxon>
        <taxon>Trypanosomatida</taxon>
        <taxon>Trypanosomatidae</taxon>
        <taxon>Leishmaniinae</taxon>
        <taxon>Leishmania</taxon>
    </lineage>
</organism>
<feature type="region of interest" description="Disordered" evidence="1">
    <location>
        <begin position="288"/>
        <end position="327"/>
    </location>
</feature>
<proteinExistence type="predicted"/>
<feature type="compositionally biased region" description="Basic and acidic residues" evidence="1">
    <location>
        <begin position="308"/>
        <end position="319"/>
    </location>
</feature>
<dbReference type="SUPFAM" id="SSF49879">
    <property type="entry name" value="SMAD/FHA domain"/>
    <property type="match status" value="1"/>
</dbReference>
<feature type="region of interest" description="Disordered" evidence="1">
    <location>
        <begin position="409"/>
        <end position="436"/>
    </location>
</feature>
<keyword evidence="4" id="KW-1185">Reference proteome</keyword>
<evidence type="ECO:0000256" key="1">
    <source>
        <dbReference type="SAM" id="MobiDB-lite"/>
    </source>
</evidence>
<dbReference type="Pfam" id="PF00498">
    <property type="entry name" value="FHA"/>
    <property type="match status" value="1"/>
</dbReference>
<reference evidence="3 4" key="1">
    <citation type="submission" date="2021-02" db="EMBL/GenBank/DDBJ databases">
        <title>Leishmania (Mundinia) enrietti genome sequencing and assembly.</title>
        <authorList>
            <person name="Almutairi H."/>
            <person name="Gatherer D."/>
        </authorList>
    </citation>
    <scope>NUCLEOTIDE SEQUENCE [LARGE SCALE GENOMIC DNA]</scope>
    <source>
        <strain evidence="3">CUR178</strain>
    </source>
</reference>
<dbReference type="AlphaFoldDB" id="A0A836L1X1"/>
<feature type="domain" description="FHA" evidence="2">
    <location>
        <begin position="100"/>
        <end position="155"/>
    </location>
</feature>
<comment type="caution">
    <text evidence="3">The sequence shown here is derived from an EMBL/GenBank/DDBJ whole genome shotgun (WGS) entry which is preliminary data.</text>
</comment>
<dbReference type="PROSITE" id="PS50006">
    <property type="entry name" value="FHA_DOMAIN"/>
    <property type="match status" value="1"/>
</dbReference>
<evidence type="ECO:0000259" key="2">
    <source>
        <dbReference type="PROSITE" id="PS50006"/>
    </source>
</evidence>
<gene>
    <name evidence="3" type="ORF">CUR178_07451</name>
</gene>